<feature type="domain" description="NAD-dependent epimerase/dehydratase" evidence="1">
    <location>
        <begin position="6"/>
        <end position="184"/>
    </location>
</feature>
<feature type="domain" description="Capsular polysaccharide assembling protein CapF C-terminal" evidence="2">
    <location>
        <begin position="258"/>
        <end position="368"/>
    </location>
</feature>
<dbReference type="Proteomes" id="UP001430374">
    <property type="component" value="Unassembled WGS sequence"/>
</dbReference>
<dbReference type="Pfam" id="PF01370">
    <property type="entry name" value="Epimerase"/>
    <property type="match status" value="1"/>
</dbReference>
<reference evidence="3" key="1">
    <citation type="submission" date="2021-08" db="EMBL/GenBank/DDBJ databases">
        <title>Complete genome sequence of Chryseobacterium sp strain PS-8.</title>
        <authorList>
            <person name="Das S.K."/>
        </authorList>
    </citation>
    <scope>NUCLEOTIDE SEQUENCE</scope>
    <source>
        <strain evidence="3">PS-8</strain>
    </source>
</reference>
<keyword evidence="4" id="KW-1185">Reference proteome</keyword>
<dbReference type="InterPro" id="IPR001509">
    <property type="entry name" value="Epimerase_deHydtase"/>
</dbReference>
<dbReference type="SUPFAM" id="SSF51735">
    <property type="entry name" value="NAD(P)-binding Rossmann-fold domains"/>
    <property type="match status" value="1"/>
</dbReference>
<dbReference type="PANTHER" id="PTHR43245">
    <property type="entry name" value="BIFUNCTIONAL POLYMYXIN RESISTANCE PROTEIN ARNA"/>
    <property type="match status" value="1"/>
</dbReference>
<dbReference type="EMBL" id="JACSGT010000001">
    <property type="protein sequence ID" value="MCF2218027.1"/>
    <property type="molecule type" value="Genomic_DNA"/>
</dbReference>
<dbReference type="RefSeq" id="WP_235129857.1">
    <property type="nucleotide sequence ID" value="NZ_JACSGT010000001.1"/>
</dbReference>
<dbReference type="InterPro" id="IPR029303">
    <property type="entry name" value="CapF_C"/>
</dbReference>
<comment type="caution">
    <text evidence="3">The sequence shown here is derived from an EMBL/GenBank/DDBJ whole genome shotgun (WGS) entry which is preliminary data.</text>
</comment>
<evidence type="ECO:0000313" key="3">
    <source>
        <dbReference type="EMBL" id="MCF2218027.1"/>
    </source>
</evidence>
<sequence length="372" mass="42658">MKKVGITGQNGFVGSHLYNTLGLQPEKFERISFERDFFDSPEKLDDFVKQCDVIVHLAAMNRHPDPEVIFNNNVELAKKLKSSLERTGSKAHVLFSSSSQEERDNLYGKSKKEGRELFADWAKNNGGKFTGMIIPNVFGPFGKPNYNSFIATFCHKLTHGENPVIDNDGEVKLIYVGELVQEIINQIEVAETNELYEVPHTSVNKVSEVLAKLENYKKLYFDNGEIPVLETKFDLNLFNTFRCYFDIKNHYPVKFTQHTDPRGAFVEVIRLGIGGQCSFSTTVPGITRGNHFHTRKIERFAVIKGKALIQLRKIDSDEVLDFYLDGNEPAYVDMPIWYTHNIKNIGEEELYTIFWINEPFNPEDSDTYFVEV</sequence>
<dbReference type="Gene3D" id="3.40.50.720">
    <property type="entry name" value="NAD(P)-binding Rossmann-like Domain"/>
    <property type="match status" value="1"/>
</dbReference>
<evidence type="ECO:0000259" key="2">
    <source>
        <dbReference type="Pfam" id="PF14667"/>
    </source>
</evidence>
<proteinExistence type="predicted"/>
<dbReference type="InterPro" id="IPR014710">
    <property type="entry name" value="RmlC-like_jellyroll"/>
</dbReference>
<evidence type="ECO:0000259" key="1">
    <source>
        <dbReference type="Pfam" id="PF01370"/>
    </source>
</evidence>
<accession>A0ABS9C0E0</accession>
<dbReference type="PANTHER" id="PTHR43245:SF55">
    <property type="entry name" value="NAD(P)-BINDING DOMAIN-CONTAINING PROTEIN"/>
    <property type="match status" value="1"/>
</dbReference>
<protein>
    <submittedName>
        <fullName evidence="3">NAD-dependent epimerase/dehydratase family protein</fullName>
    </submittedName>
</protein>
<dbReference type="Pfam" id="PF14667">
    <property type="entry name" value="Polysacc_synt_C"/>
    <property type="match status" value="1"/>
</dbReference>
<dbReference type="SUPFAM" id="SSF51182">
    <property type="entry name" value="RmlC-like cupins"/>
    <property type="match status" value="1"/>
</dbReference>
<evidence type="ECO:0000313" key="4">
    <source>
        <dbReference type="Proteomes" id="UP001430374"/>
    </source>
</evidence>
<dbReference type="InterPro" id="IPR011051">
    <property type="entry name" value="RmlC_Cupin_sf"/>
</dbReference>
<dbReference type="Gene3D" id="2.60.120.10">
    <property type="entry name" value="Jelly Rolls"/>
    <property type="match status" value="1"/>
</dbReference>
<gene>
    <name evidence="3" type="ORF">H9Q08_01795</name>
</gene>
<dbReference type="InterPro" id="IPR050177">
    <property type="entry name" value="Lipid_A_modif_metabolic_enz"/>
</dbReference>
<dbReference type="CDD" id="cd07007">
    <property type="entry name" value="cupin_CapF-like_C"/>
    <property type="match status" value="1"/>
</dbReference>
<organism evidence="3 4">
    <name type="scientific">Chryseobacterium indicum</name>
    <dbReference type="NCBI Taxonomy" id="2766954"/>
    <lineage>
        <taxon>Bacteria</taxon>
        <taxon>Pseudomonadati</taxon>
        <taxon>Bacteroidota</taxon>
        <taxon>Flavobacteriia</taxon>
        <taxon>Flavobacteriales</taxon>
        <taxon>Weeksellaceae</taxon>
        <taxon>Chryseobacterium group</taxon>
        <taxon>Chryseobacterium</taxon>
    </lineage>
</organism>
<dbReference type="InterPro" id="IPR036291">
    <property type="entry name" value="NAD(P)-bd_dom_sf"/>
</dbReference>
<name>A0ABS9C0E0_9FLAO</name>